<dbReference type="GO" id="GO:0005524">
    <property type="term" value="F:ATP binding"/>
    <property type="evidence" value="ECO:0007669"/>
    <property type="project" value="UniProtKB-KW"/>
</dbReference>
<dbReference type="InterPro" id="IPR029033">
    <property type="entry name" value="His_PPase_superfam"/>
</dbReference>
<evidence type="ECO:0000256" key="7">
    <source>
        <dbReference type="ARBA" id="ARBA00022741"/>
    </source>
</evidence>
<feature type="domain" description="ATP-grasp fold RimK-type" evidence="17">
    <location>
        <begin position="320"/>
        <end position="409"/>
    </location>
</feature>
<feature type="compositionally biased region" description="Basic and acidic residues" evidence="16">
    <location>
        <begin position="525"/>
        <end position="540"/>
    </location>
</feature>
<evidence type="ECO:0000256" key="6">
    <source>
        <dbReference type="ARBA" id="ARBA00022679"/>
    </source>
</evidence>
<dbReference type="PANTHER" id="PTHR12750:SF9">
    <property type="entry name" value="INOSITOL HEXAKISPHOSPHATE AND DIPHOSPHOINOSITOL-PENTAKISPHOSPHATE KINASE"/>
    <property type="match status" value="1"/>
</dbReference>
<reference evidence="19 20" key="1">
    <citation type="journal article" date="2018" name="Nat. Ecol. Evol.">
        <title>Pezizomycetes genomes reveal the molecular basis of ectomycorrhizal truffle lifestyle.</title>
        <authorList>
            <person name="Murat C."/>
            <person name="Payen T."/>
            <person name="Noel B."/>
            <person name="Kuo A."/>
            <person name="Morin E."/>
            <person name="Chen J."/>
            <person name="Kohler A."/>
            <person name="Krizsan K."/>
            <person name="Balestrini R."/>
            <person name="Da Silva C."/>
            <person name="Montanini B."/>
            <person name="Hainaut M."/>
            <person name="Levati E."/>
            <person name="Barry K.W."/>
            <person name="Belfiori B."/>
            <person name="Cichocki N."/>
            <person name="Clum A."/>
            <person name="Dockter R.B."/>
            <person name="Fauchery L."/>
            <person name="Guy J."/>
            <person name="Iotti M."/>
            <person name="Le Tacon F."/>
            <person name="Lindquist E.A."/>
            <person name="Lipzen A."/>
            <person name="Malagnac F."/>
            <person name="Mello A."/>
            <person name="Molinier V."/>
            <person name="Miyauchi S."/>
            <person name="Poulain J."/>
            <person name="Riccioni C."/>
            <person name="Rubini A."/>
            <person name="Sitrit Y."/>
            <person name="Splivallo R."/>
            <person name="Traeger S."/>
            <person name="Wang M."/>
            <person name="Zifcakova L."/>
            <person name="Wipf D."/>
            <person name="Zambonelli A."/>
            <person name="Paolocci F."/>
            <person name="Nowrousian M."/>
            <person name="Ottonello S."/>
            <person name="Baldrian P."/>
            <person name="Spatafora J.W."/>
            <person name="Henrissat B."/>
            <person name="Nagy L.G."/>
            <person name="Aury J.M."/>
            <person name="Wincker P."/>
            <person name="Grigoriev I.V."/>
            <person name="Bonfante P."/>
            <person name="Martin F.M."/>
        </authorList>
    </citation>
    <scope>NUCLEOTIDE SEQUENCE [LARGE SCALE GENOMIC DNA]</scope>
    <source>
        <strain evidence="19 20">RN42</strain>
    </source>
</reference>
<dbReference type="GO" id="GO:0005829">
    <property type="term" value="C:cytosol"/>
    <property type="evidence" value="ECO:0007669"/>
    <property type="project" value="TreeGrafter"/>
</dbReference>
<feature type="compositionally biased region" description="Pro residues" evidence="16">
    <location>
        <begin position="684"/>
        <end position="693"/>
    </location>
</feature>
<evidence type="ECO:0000256" key="1">
    <source>
        <dbReference type="ARBA" id="ARBA00004245"/>
    </source>
</evidence>
<evidence type="ECO:0000256" key="4">
    <source>
        <dbReference type="ARBA" id="ARBA00022490"/>
    </source>
</evidence>
<gene>
    <name evidence="19" type="ORF">BJ508DRAFT_411174</name>
</gene>
<dbReference type="Pfam" id="PF08443">
    <property type="entry name" value="RimK"/>
    <property type="match status" value="1"/>
</dbReference>
<evidence type="ECO:0000256" key="12">
    <source>
        <dbReference type="ARBA" id="ARBA00034629"/>
    </source>
</evidence>
<dbReference type="Gene3D" id="3.40.50.11950">
    <property type="match status" value="1"/>
</dbReference>
<feature type="coiled-coil region" evidence="15">
    <location>
        <begin position="792"/>
        <end position="819"/>
    </location>
</feature>
<dbReference type="GO" id="GO:0006020">
    <property type="term" value="P:inositol metabolic process"/>
    <property type="evidence" value="ECO:0007669"/>
    <property type="project" value="TreeGrafter"/>
</dbReference>
<protein>
    <recommendedName>
        <fullName evidence="13 14">Inositol hexakisphosphate and diphosphoinositol-pentakisphosphate kinase</fullName>
        <ecNumber evidence="3 14">2.7.4.24</ecNumber>
    </recommendedName>
</protein>
<dbReference type="STRING" id="1160509.A0A3N4ILD2"/>
<dbReference type="Pfam" id="PF00328">
    <property type="entry name" value="His_Phos_2"/>
    <property type="match status" value="1"/>
</dbReference>
<dbReference type="Gene3D" id="3.30.470.20">
    <property type="entry name" value="ATP-grasp fold, B domain"/>
    <property type="match status" value="1"/>
</dbReference>
<evidence type="ECO:0000256" key="9">
    <source>
        <dbReference type="ARBA" id="ARBA00022840"/>
    </source>
</evidence>
<feature type="compositionally biased region" description="Low complexity" evidence="16">
    <location>
        <begin position="12"/>
        <end position="26"/>
    </location>
</feature>
<keyword evidence="9 14" id="KW-0067">ATP-binding</keyword>
<dbReference type="GO" id="GO:0032958">
    <property type="term" value="P:inositol phosphate biosynthetic process"/>
    <property type="evidence" value="ECO:0007669"/>
    <property type="project" value="TreeGrafter"/>
</dbReference>
<dbReference type="GO" id="GO:0033857">
    <property type="term" value="F:5-diphosphoinositol pentakisphosphate 1-kinase activity"/>
    <property type="evidence" value="ECO:0007669"/>
    <property type="project" value="TreeGrafter"/>
</dbReference>
<dbReference type="FunFam" id="3.30.470.20:FF:000036">
    <property type="entry name" value="Inositol hexakisphosphate and diphosphoinositol-pentakisphosphate kinase"/>
    <property type="match status" value="1"/>
</dbReference>
<dbReference type="PANTHER" id="PTHR12750">
    <property type="entry name" value="DIPHOSPHOINOSITOL PENTAKISPHOSPHATE KINASE"/>
    <property type="match status" value="1"/>
</dbReference>
<evidence type="ECO:0000256" key="5">
    <source>
        <dbReference type="ARBA" id="ARBA00022553"/>
    </source>
</evidence>
<feature type="compositionally biased region" description="Low complexity" evidence="16">
    <location>
        <begin position="506"/>
        <end position="520"/>
    </location>
</feature>
<feature type="region of interest" description="Disordered" evidence="16">
    <location>
        <begin position="477"/>
        <end position="544"/>
    </location>
</feature>
<evidence type="ECO:0000256" key="15">
    <source>
        <dbReference type="SAM" id="Coils"/>
    </source>
</evidence>
<keyword evidence="20" id="KW-1185">Reference proteome</keyword>
<dbReference type="AlphaFoldDB" id="A0A3N4ILD2"/>
<dbReference type="EC" id="2.7.4.24" evidence="3 14"/>
<feature type="domain" description="VIP1 N-terminal" evidence="18">
    <location>
        <begin position="101"/>
        <end position="189"/>
    </location>
</feature>
<evidence type="ECO:0000256" key="10">
    <source>
        <dbReference type="ARBA" id="ARBA00023212"/>
    </source>
</evidence>
<dbReference type="SUPFAM" id="SSF53254">
    <property type="entry name" value="Phosphoglycerate mutase-like"/>
    <property type="match status" value="1"/>
</dbReference>
<dbReference type="Gene3D" id="3.40.50.1240">
    <property type="entry name" value="Phosphoglycerate mutase-like"/>
    <property type="match status" value="1"/>
</dbReference>
<dbReference type="Pfam" id="PF18086">
    <property type="entry name" value="PPIP5K2_N"/>
    <property type="match status" value="1"/>
</dbReference>
<feature type="region of interest" description="Disordered" evidence="16">
    <location>
        <begin position="1"/>
        <end position="41"/>
    </location>
</feature>
<accession>A0A3N4ILD2</accession>
<evidence type="ECO:0000313" key="20">
    <source>
        <dbReference type="Proteomes" id="UP000275078"/>
    </source>
</evidence>
<evidence type="ECO:0000256" key="14">
    <source>
        <dbReference type="RuleBase" id="RU365032"/>
    </source>
</evidence>
<dbReference type="GO" id="GO:0005856">
    <property type="term" value="C:cytoskeleton"/>
    <property type="evidence" value="ECO:0007669"/>
    <property type="project" value="UniProtKB-SubCell"/>
</dbReference>
<keyword evidence="7 14" id="KW-0547">Nucleotide-binding</keyword>
<evidence type="ECO:0000313" key="19">
    <source>
        <dbReference type="EMBL" id="RPA86476.1"/>
    </source>
</evidence>
<feature type="compositionally biased region" description="Basic and acidic residues" evidence="16">
    <location>
        <begin position="975"/>
        <end position="984"/>
    </location>
</feature>
<dbReference type="CDD" id="cd07061">
    <property type="entry name" value="HP_HAP_like"/>
    <property type="match status" value="1"/>
</dbReference>
<dbReference type="OrthoDB" id="18042at2759"/>
<name>A0A3N4ILD2_ASCIM</name>
<dbReference type="Proteomes" id="UP000275078">
    <property type="component" value="Unassembled WGS sequence"/>
</dbReference>
<comment type="catalytic activity">
    <reaction evidence="12">
        <text>1D-myo-inositol hexakisphosphate + ATP = 1-diphospho-1D-myo-inositol 2,3,4,5,6-pentakisphosphate + ADP</text>
        <dbReference type="Rhea" id="RHEA:37459"/>
        <dbReference type="ChEBI" id="CHEBI:30616"/>
        <dbReference type="ChEBI" id="CHEBI:58130"/>
        <dbReference type="ChEBI" id="CHEBI:74946"/>
        <dbReference type="ChEBI" id="CHEBI:456216"/>
        <dbReference type="EC" id="2.7.4.24"/>
    </reaction>
    <physiologicalReaction direction="left-to-right" evidence="12">
        <dbReference type="Rhea" id="RHEA:37460"/>
    </physiologicalReaction>
</comment>
<comment type="catalytic activity">
    <reaction evidence="11">
        <text>5-diphospho-1D-myo-inositol 1,2,3,4,6-pentakisphosphate + ATP + H(+) = 1,5-bis(diphospho)-1D-myo-inositol 2,3,4,6-tetrakisphosphate + ADP</text>
        <dbReference type="Rhea" id="RHEA:10276"/>
        <dbReference type="ChEBI" id="CHEBI:15378"/>
        <dbReference type="ChEBI" id="CHEBI:30616"/>
        <dbReference type="ChEBI" id="CHEBI:58628"/>
        <dbReference type="ChEBI" id="CHEBI:77983"/>
        <dbReference type="ChEBI" id="CHEBI:456216"/>
        <dbReference type="EC" id="2.7.4.24"/>
    </reaction>
    <physiologicalReaction direction="left-to-right" evidence="11">
        <dbReference type="Rhea" id="RHEA:10277"/>
    </physiologicalReaction>
</comment>
<evidence type="ECO:0000256" key="8">
    <source>
        <dbReference type="ARBA" id="ARBA00022777"/>
    </source>
</evidence>
<feature type="region of interest" description="Disordered" evidence="16">
    <location>
        <begin position="958"/>
        <end position="984"/>
    </location>
</feature>
<dbReference type="InterPro" id="IPR000560">
    <property type="entry name" value="His_Pase_clade-2"/>
</dbReference>
<dbReference type="EMBL" id="ML119649">
    <property type="protein sequence ID" value="RPA86476.1"/>
    <property type="molecule type" value="Genomic_DNA"/>
</dbReference>
<comment type="function">
    <text evidence="14">Bifunctional inositol kinase that acts in concert with the IP6K kinases to synthesize the diphosphate group-containing inositol pyrophosphates diphosphoinositol pentakisphosphate, PP-InsP5, and bis-diphosphoinositol tetrakisphosphate, (PP)2-InsP4. PP-InsP5 and (PP)2-InsP4, also respectively called InsP7 and InsP8, may regulate a variety of cellular processes, including apoptosis, vesicle trafficking, cytoskeletal dynamics, and exocytosis. Phosphorylates inositol hexakisphosphate (InsP6).</text>
</comment>
<dbReference type="GO" id="GO:0052843">
    <property type="term" value="F:inositol-1-diphosphate-2,3,4,5,6-pentakisphosphate diphosphatase activity"/>
    <property type="evidence" value="ECO:0007669"/>
    <property type="project" value="UniProtKB-ARBA"/>
</dbReference>
<keyword evidence="5" id="KW-0597">Phosphoprotein</keyword>
<evidence type="ECO:0000256" key="16">
    <source>
        <dbReference type="SAM" id="MobiDB-lite"/>
    </source>
</evidence>
<sequence length="1230" mass="138603">MDQPGGNDDSASRNSPSPTPSLRPSLGQPLPSYPALPDTSSSNQRFSIHGIVQGLANAVGKVRDREKDKNQVADEKELALKVAEALEPITDENGNVAKVGRIGVCALDIKARSKPCRFILNKLIEKGEFEIVIFGDKVILDEDIENWPTCDFLISFYSTGFPLRKAIAYAKLRKPFCVNDLLMQKVLWDRRLILRLLDMVKVPTAKRLEISRDGGPDLPEDVRELVERKLQYKIPPKDAPEWKAPAHVELSEDGNTLYVDGQSLRKPFVEKPVNGEDHNIHIYFKNGGGRRLFRKVGNKSSEYDAEMNMPRINGPGSYVYEQFLDVDNFEDVKAYTVGPDFCHAETRKSPVVDGLVRRNPQGKEVRFVTKLSKEEMEMASRICTVFGQRVCGFDLLRAHGHSYVIDVNGWSFVKDNNDYYDKCASIMRQMFIQAMADRAMKASLKEQQQAVLQNGSVKTVPSAIDFPEKSRKRTSFQSLLPGRSLGSHDDRSGILESNRSSGVGGAVFSSSPGSIASSISTHQEGSLKEGTVKEEPEPPKAPHHSWKLKGMVAILRHADRTPKQKFKLTFHSKPFIDLLNGHEEEVILVEDGLKNVVKAVELAIDEGVEDMDKLRLLQNALERKAGFPGTKVQVKPFYIEPEEPGSPRPQTAIKVEAPVLPKPEVKTIPSLMEAARIAAMSPETPRPSRPGTPKPVLASAELPTGIKTPPRRVLEKLQLIIKWGGEPTHSARYQAQDLGENMRKDLLLMNREALEDIEIYSSSERRVRASAQIWAGSFLGKDEIPDDFIQIRKDLLDDSNAAKRQMDAVKKEFKGLLREGLKAPPTFNWPKDMPDPCEVMKQVVELMKFLRKVMTYNFQKYSQSSPSPSSSMSSLASTVGSGKGTPLTLETIQTRWCCGENADLFRERWEKLFVEFCDWEKVDPSKVSELYDTMKYDALHNRQFLETIFTPPSHMLDEEAVSESQETLDSGSSTKEFEKSPGLREKLSHRRRSILHHSPRVSTEEEASRNYITNSSKSRKADYRLVKLRELYRLAKVLFDCVSPQEYGITNSEKLEIGLLTCLPLLKQIVKNLETVQASATAKSFFYFTKESHVYTLLNCIIQGGIPTKLISSNPDLPHIDIPELDYLTQICFELYESESKSKPGKTEADPYTPEYSIRISLSVGCHTESPLDVDLDSKHCIGCKPRRSMTQHDEWKSVLERLKEKFDTVKLPKRFLPIMLTKDDCDRAV</sequence>
<dbReference type="InterPro" id="IPR013651">
    <property type="entry name" value="ATP-grasp_RimK-type"/>
</dbReference>
<keyword evidence="4 14" id="KW-0963">Cytoplasm</keyword>
<keyword evidence="8 14" id="KW-0418">Kinase</keyword>
<keyword evidence="6 14" id="KW-0808">Transferase</keyword>
<evidence type="ECO:0000259" key="18">
    <source>
        <dbReference type="Pfam" id="PF18086"/>
    </source>
</evidence>
<evidence type="ECO:0000256" key="13">
    <source>
        <dbReference type="ARBA" id="ARBA00071668"/>
    </source>
</evidence>
<dbReference type="GO" id="GO:0052723">
    <property type="term" value="F:inositol hexakisphosphate 1-kinase activity"/>
    <property type="evidence" value="ECO:0007669"/>
    <property type="project" value="UniProtKB-ARBA"/>
</dbReference>
<dbReference type="InterPro" id="IPR037446">
    <property type="entry name" value="His_Pase_VIP1"/>
</dbReference>
<evidence type="ECO:0000256" key="11">
    <source>
        <dbReference type="ARBA" id="ARBA00033696"/>
    </source>
</evidence>
<keyword evidence="15" id="KW-0175">Coiled coil</keyword>
<dbReference type="FunFam" id="3.40.50.11950:FF:000002">
    <property type="entry name" value="Inositol hexakisphosphate and diphosphoinositol-pentakisphosphate kinase"/>
    <property type="match status" value="1"/>
</dbReference>
<keyword evidence="10" id="KW-0206">Cytoskeleton</keyword>
<dbReference type="SUPFAM" id="SSF56059">
    <property type="entry name" value="Glutathione synthetase ATP-binding domain-like"/>
    <property type="match status" value="1"/>
</dbReference>
<evidence type="ECO:0000256" key="3">
    <source>
        <dbReference type="ARBA" id="ARBA00012893"/>
    </source>
</evidence>
<evidence type="ECO:0000259" key="17">
    <source>
        <dbReference type="Pfam" id="PF08443"/>
    </source>
</evidence>
<proteinExistence type="inferred from homology"/>
<comment type="subcellular location">
    <subcellularLocation>
        <location evidence="1 14">Cytoplasm</location>
        <location evidence="1 14">Cytoskeleton</location>
    </subcellularLocation>
</comment>
<dbReference type="InterPro" id="IPR040557">
    <property type="entry name" value="VIP1_N"/>
</dbReference>
<feature type="region of interest" description="Disordered" evidence="16">
    <location>
        <begin position="680"/>
        <end position="699"/>
    </location>
</feature>
<feature type="compositionally biased region" description="Polar residues" evidence="16">
    <location>
        <begin position="962"/>
        <end position="974"/>
    </location>
</feature>
<organism evidence="19 20">
    <name type="scientific">Ascobolus immersus RN42</name>
    <dbReference type="NCBI Taxonomy" id="1160509"/>
    <lineage>
        <taxon>Eukaryota</taxon>
        <taxon>Fungi</taxon>
        <taxon>Dikarya</taxon>
        <taxon>Ascomycota</taxon>
        <taxon>Pezizomycotina</taxon>
        <taxon>Pezizomycetes</taxon>
        <taxon>Pezizales</taxon>
        <taxon>Ascobolaceae</taxon>
        <taxon>Ascobolus</taxon>
    </lineage>
</organism>
<evidence type="ECO:0000256" key="2">
    <source>
        <dbReference type="ARBA" id="ARBA00005609"/>
    </source>
</evidence>
<comment type="similarity">
    <text evidence="2 14">Belongs to the histidine acid phosphatase family. VIP1 subfamily.</text>
</comment>